<dbReference type="GO" id="GO:0005524">
    <property type="term" value="F:ATP binding"/>
    <property type="evidence" value="ECO:0007669"/>
    <property type="project" value="UniProtKB-KW"/>
</dbReference>
<dbReference type="PROSITE" id="PS00108">
    <property type="entry name" value="PROTEIN_KINASE_ST"/>
    <property type="match status" value="1"/>
</dbReference>
<reference evidence="6" key="1">
    <citation type="journal article" date="2014" name="Front. Microbiol.">
        <title>High frequency of phylogenetically diverse reductive dehalogenase-homologous genes in deep subseafloor sedimentary metagenomes.</title>
        <authorList>
            <person name="Kawai M."/>
            <person name="Futagami T."/>
            <person name="Toyoda A."/>
            <person name="Takaki Y."/>
            <person name="Nishi S."/>
            <person name="Hori S."/>
            <person name="Arai W."/>
            <person name="Tsubouchi T."/>
            <person name="Morono Y."/>
            <person name="Uchiyama I."/>
            <person name="Ito T."/>
            <person name="Fujiyama A."/>
            <person name="Inagaki F."/>
            <person name="Takami H."/>
        </authorList>
    </citation>
    <scope>NUCLEOTIDE SEQUENCE</scope>
    <source>
        <strain evidence="6">Expedition CK06-06</strain>
    </source>
</reference>
<dbReference type="InterPro" id="IPR045269">
    <property type="entry name" value="Atg1-like"/>
</dbReference>
<dbReference type="SUPFAM" id="SSF56112">
    <property type="entry name" value="Protein kinase-like (PK-like)"/>
    <property type="match status" value="1"/>
</dbReference>
<dbReference type="PANTHER" id="PTHR24348:SF22">
    <property type="entry name" value="NON-SPECIFIC SERINE_THREONINE PROTEIN KINASE"/>
    <property type="match status" value="1"/>
</dbReference>
<evidence type="ECO:0000256" key="4">
    <source>
        <dbReference type="ARBA" id="ARBA00022840"/>
    </source>
</evidence>
<evidence type="ECO:0000259" key="5">
    <source>
        <dbReference type="PROSITE" id="PS50011"/>
    </source>
</evidence>
<protein>
    <recommendedName>
        <fullName evidence="5">Protein kinase domain-containing protein</fullName>
    </recommendedName>
</protein>
<evidence type="ECO:0000256" key="1">
    <source>
        <dbReference type="ARBA" id="ARBA00022679"/>
    </source>
</evidence>
<dbReference type="Pfam" id="PF00069">
    <property type="entry name" value="Pkinase"/>
    <property type="match status" value="1"/>
</dbReference>
<dbReference type="PIRSF" id="PIRSF000654">
    <property type="entry name" value="Integrin-linked_kinase"/>
    <property type="match status" value="1"/>
</dbReference>
<proteinExistence type="predicted"/>
<dbReference type="GO" id="GO:0005776">
    <property type="term" value="C:autophagosome"/>
    <property type="evidence" value="ECO:0007669"/>
    <property type="project" value="TreeGrafter"/>
</dbReference>
<dbReference type="SMART" id="SM00220">
    <property type="entry name" value="S_TKc"/>
    <property type="match status" value="1"/>
</dbReference>
<sequence length="249" mass="28474">GEYALKALRPQFAHDHLYRGYLKTEYRVCSGLEHPNLVRILELELNDVRPHLIMDFIPGRSLQMLLRRGRPSLMQSLAWLGQAAEGLAYFHELGYLHRDVKPQNIIVADESPVRVIDFALACRQDATPLRHMMRKWFERRRPGTWSYMSPEQIQNDRLTGQSDVYSLGVTVYECLTGRVPFAGHKPEDLLDQHVRAPVPTVRSLNPDVPLQVDEFVQAMLAKDPLDRPQGMGYVSAMLRALAEAYGRKG</sequence>
<dbReference type="GO" id="GO:0004674">
    <property type="term" value="F:protein serine/threonine kinase activity"/>
    <property type="evidence" value="ECO:0007669"/>
    <property type="project" value="InterPro"/>
</dbReference>
<evidence type="ECO:0000313" key="6">
    <source>
        <dbReference type="EMBL" id="GAH75788.1"/>
    </source>
</evidence>
<gene>
    <name evidence="6" type="ORF">S03H2_46186</name>
</gene>
<keyword evidence="1" id="KW-0808">Transferase</keyword>
<dbReference type="GO" id="GO:0000045">
    <property type="term" value="P:autophagosome assembly"/>
    <property type="evidence" value="ECO:0007669"/>
    <property type="project" value="TreeGrafter"/>
</dbReference>
<dbReference type="CDD" id="cd14014">
    <property type="entry name" value="STKc_PknB_like"/>
    <property type="match status" value="1"/>
</dbReference>
<keyword evidence="3" id="KW-0418">Kinase</keyword>
<dbReference type="GO" id="GO:0016020">
    <property type="term" value="C:membrane"/>
    <property type="evidence" value="ECO:0007669"/>
    <property type="project" value="TreeGrafter"/>
</dbReference>
<dbReference type="InterPro" id="IPR008271">
    <property type="entry name" value="Ser/Thr_kinase_AS"/>
</dbReference>
<dbReference type="Gene3D" id="3.30.200.20">
    <property type="entry name" value="Phosphorylase Kinase, domain 1"/>
    <property type="match status" value="1"/>
</dbReference>
<dbReference type="GO" id="GO:0005829">
    <property type="term" value="C:cytosol"/>
    <property type="evidence" value="ECO:0007669"/>
    <property type="project" value="TreeGrafter"/>
</dbReference>
<feature type="non-terminal residue" evidence="6">
    <location>
        <position position="1"/>
    </location>
</feature>
<dbReference type="AlphaFoldDB" id="X1K119"/>
<dbReference type="PANTHER" id="PTHR24348">
    <property type="entry name" value="SERINE/THREONINE-PROTEIN KINASE UNC-51-RELATED"/>
    <property type="match status" value="1"/>
</dbReference>
<name>X1K119_9ZZZZ</name>
<dbReference type="PROSITE" id="PS50011">
    <property type="entry name" value="PROTEIN_KINASE_DOM"/>
    <property type="match status" value="1"/>
</dbReference>
<organism evidence="6">
    <name type="scientific">marine sediment metagenome</name>
    <dbReference type="NCBI Taxonomy" id="412755"/>
    <lineage>
        <taxon>unclassified sequences</taxon>
        <taxon>metagenomes</taxon>
        <taxon>ecological metagenomes</taxon>
    </lineage>
</organism>
<dbReference type="EMBL" id="BARU01028983">
    <property type="protein sequence ID" value="GAH75788.1"/>
    <property type="molecule type" value="Genomic_DNA"/>
</dbReference>
<feature type="domain" description="Protein kinase" evidence="5">
    <location>
        <begin position="1"/>
        <end position="241"/>
    </location>
</feature>
<dbReference type="Gene3D" id="1.10.510.10">
    <property type="entry name" value="Transferase(Phosphotransferase) domain 1"/>
    <property type="match status" value="1"/>
</dbReference>
<keyword evidence="4" id="KW-0067">ATP-binding</keyword>
<comment type="caution">
    <text evidence="6">The sequence shown here is derived from an EMBL/GenBank/DDBJ whole genome shotgun (WGS) entry which is preliminary data.</text>
</comment>
<accession>X1K119</accession>
<evidence type="ECO:0000256" key="3">
    <source>
        <dbReference type="ARBA" id="ARBA00022777"/>
    </source>
</evidence>
<dbReference type="GO" id="GO:0000407">
    <property type="term" value="C:phagophore assembly site"/>
    <property type="evidence" value="ECO:0007669"/>
    <property type="project" value="TreeGrafter"/>
</dbReference>
<evidence type="ECO:0000256" key="2">
    <source>
        <dbReference type="ARBA" id="ARBA00022741"/>
    </source>
</evidence>
<dbReference type="InterPro" id="IPR000719">
    <property type="entry name" value="Prot_kinase_dom"/>
</dbReference>
<dbReference type="InterPro" id="IPR011009">
    <property type="entry name" value="Kinase-like_dom_sf"/>
</dbReference>
<keyword evidence="2" id="KW-0547">Nucleotide-binding</keyword>
<dbReference type="GO" id="GO:0010506">
    <property type="term" value="P:regulation of autophagy"/>
    <property type="evidence" value="ECO:0007669"/>
    <property type="project" value="InterPro"/>
</dbReference>